<feature type="compositionally biased region" description="Low complexity" evidence="3">
    <location>
        <begin position="2727"/>
        <end position="2738"/>
    </location>
</feature>
<dbReference type="OrthoDB" id="9767116at2"/>
<feature type="domain" description="Alpha-2-macroglobulin" evidence="5">
    <location>
        <begin position="1463"/>
        <end position="1553"/>
    </location>
</feature>
<dbReference type="InterPro" id="IPR001599">
    <property type="entry name" value="Macroglobln_a2"/>
</dbReference>
<feature type="region of interest" description="Disordered" evidence="3">
    <location>
        <begin position="758"/>
        <end position="777"/>
    </location>
</feature>
<feature type="repeat" description="TPR" evidence="2">
    <location>
        <begin position="359"/>
        <end position="392"/>
    </location>
</feature>
<dbReference type="KEGG" id="ttf:THTE_0407"/>
<dbReference type="PANTHER" id="PTHR40094">
    <property type="entry name" value="ALPHA-2-MACROGLOBULIN HOMOLOG"/>
    <property type="match status" value="1"/>
</dbReference>
<comment type="similarity">
    <text evidence="1">Belongs to the protease inhibitor I39 (alpha-2-macroglobulin) family. Bacterial alpha-2-macroglobulin subfamily.</text>
</comment>
<evidence type="ECO:0000313" key="6">
    <source>
        <dbReference type="EMBL" id="ASV73009.1"/>
    </source>
</evidence>
<dbReference type="InterPro" id="IPR008930">
    <property type="entry name" value="Terpenoid_cyclase/PrenylTrfase"/>
</dbReference>
<evidence type="ECO:0000256" key="1">
    <source>
        <dbReference type="ARBA" id="ARBA00010556"/>
    </source>
</evidence>
<dbReference type="Pfam" id="PF01835">
    <property type="entry name" value="MG2"/>
    <property type="match status" value="1"/>
</dbReference>
<dbReference type="Proteomes" id="UP000215086">
    <property type="component" value="Chromosome"/>
</dbReference>
<accession>A0A286RAM6</accession>
<dbReference type="Pfam" id="PF07703">
    <property type="entry name" value="A2M_BRD"/>
    <property type="match status" value="1"/>
</dbReference>
<proteinExistence type="inferred from homology"/>
<dbReference type="Gene3D" id="2.60.40.1930">
    <property type="match status" value="1"/>
</dbReference>
<dbReference type="SUPFAM" id="SSF48239">
    <property type="entry name" value="Terpenoid cyclases/Protein prenyltransferases"/>
    <property type="match status" value="1"/>
</dbReference>
<feature type="repeat" description="TPR" evidence="2">
    <location>
        <begin position="165"/>
        <end position="198"/>
    </location>
</feature>
<feature type="domain" description="Alpha-2-macroglobulin bait region" evidence="4">
    <location>
        <begin position="1060"/>
        <end position="1227"/>
    </location>
</feature>
<evidence type="ECO:0000256" key="2">
    <source>
        <dbReference type="PROSITE-ProRule" id="PRU00339"/>
    </source>
</evidence>
<dbReference type="SUPFAM" id="SSF48452">
    <property type="entry name" value="TPR-like"/>
    <property type="match status" value="3"/>
</dbReference>
<dbReference type="PANTHER" id="PTHR40094:SF1">
    <property type="entry name" value="UBIQUITIN DOMAIN-CONTAINING PROTEIN"/>
    <property type="match status" value="1"/>
</dbReference>
<sequence length="2791" mass="311012">MLRMNSYPAGGLLFSVLVLFGATILLGAESPSSEAPEVRLERLVGLPTVPRAIAEAIQDHRYDQAVHLIDAELAQKPAQPDYLVYLKGRALYLQQHYDAAVEVFQQAEKDFPKSSWRYWFRFGQALALARKGDFAGAQAIYRDEAQRVLSPERSEELATIYIEFADRYFQPTNPLEEKPDYNKAREFYTKALEVNPSPSLQARIVFQIARCHHLASEWPQAVTAYRDFLQRFPGDEREIQGRLYLGEVLLAMSSSVEARRVWEDLLSKFGDQPSEEVATAAFRLAETRNMPLPNTDEDLSQGVNYLRQFLERFPKDRRVPAAYLQMAQGYAHLHHWDEAEKILTEFLADPRAEKSPERAEAIFLLGTVHLRQQRFAQAVESWRTFVEQFPTHPRWSEAQMLIIDAEYQEAASLYVAEKYPEAEKAFRKFLAAHPLDSRAPQILFTLGTIALRQKKYEEAIRRWQQLADKYPENTWGQNAIYAIAQVYEEKLLDAEKALEYYRKVTGPMAPAATNAIARLTARTLVAETVRVYRSDETPKIRLVTRNIEKVTVGIYRLDPEAYFRKYRSLQGVEHLDLALIDPDEKREVTIPNYKPYVELETFIPVAFSGGEKAGVAAVNISSQTLEVTTLLLQSDLDLIVKSSRDELFVFAENMRETKPWAGVRLLVAAGDGQLQEVRTNEEGVYLGRLPGHSSQDVSVLAIADGHVASNELSLDGIAPARGLTDRGLIYTDRPIYRPGQVVNVRGIIRLASVQKTEAAPEAAGAPDQSQADRSKGAADRLIAPVGRKFHLQVLDSANRPLHAIDVTLDSYGCLHDQFLLPEGAPLGQYRVVADDGDGHVFQGGFQVASFEVDPVQITIDTPRQVYYRGEKIEGIIRVAFSFGTPLGREEVRYRLAGEPVQTAITDEKGEVRFSLDTRDYSEAQVLPFAVVLPRRNLTTGVNFVLAVQGFSIHLSTPREVYLPGESFEVRVETKDAAGKPSAEKLLLKVMRRTHAGRVQGTVTVSETPVETASDGTARVVVRLEEGGLYILRAEGTDRFGHPIWREIAVKVSDEKDADRLHILADQHTFRVGDTARVRIHWKDQPTLGVVCFQGAHILGHRLVPLKTGDNELEIPITAEMAPRFDLSVAVMRDIRDDRALVGGPSADSGDAVADVTPRPRRFFEAVSVFDVERDLRVKVEWKIKGQPAKKTPSPGDELEVTLTTTDAQGRPIPAQVSVALVESLLLERFGRGPSLLEWFRGETREGAFRTFSTIEFRYQPITRPINRLLLAEEEREQLEADEAATRLALGPVGGALGGFGGVPVDAAALAEQSAIPEVEALGRTANEPLAEVEMAKKADTRARRGLPTDGKPALPELKIQQAMEKAAAVNAAGERQLKQAMDKFFAGVAEERTGMAGRFLTPTQGNLQQISATSTQDFLVLDARGRLQWLGPSQLRKGDLAALAERLTREGSLLYPLSSAAETAFWDPAVETGPDGKATLTIPLPDRATTWRLIAQGVTVDTLVGEDDITIQAKKDFFAEVKWPGVLRLGDTVEIPVVLHNGRFDSGIVEVALTRLVGARRTTDTRRVTFQQKGAASVTFTVPVEMPAEWYEALKAAEKPEQVEELLRQSVEFHLAVLDPSSQEVLDSTTQSIPLRPQGVMEYLTSGGSATGDTTTWLELANVAGSSPWLMEILVGPSVERSLLDLVTGSPQQVRLALIETSSPAEKLVAELMTAVVVQDYLRKAVPQDVSMMPVIDARIRTAIAGLVASQQEDGGWAWIGCVLPEERAKRKVASDSRTSALTFWALCLARAAGYGVAQPTMDRATEFLNQAIARAPAEDNEIRAVLVHALAQQKQADFALLNRLHRERQNLSLEGKLYLTLALAAMDRKPMAEEVLKLIDPAVLAEAKPQDRVAWGTLSPAEAHALYALALEAVLPQSPELPRQIDWLMAHRVGNRWIPDRATGPAAFALTQWFANQGFQNESCRITVFVNDFQVASLSLHPQSTTQSVLVPPKFLVKGKQRIQFRVEGRARYTYQCLASHFVPMAQARETPYRYILRAAPLEVEGREIPAGVAPVIPKPGWSMPVNTVTQLAVGKQAIVSVDVFPGWDQKSNQITQLIVSVPIPGGAAVVPQSIQTTSERYEIRPGEVVFYVNRRDPAVGVSFNFRIVGLVPGKYDLDAVVVRDANDPAGYGVIRPGRSSEGNMKLEVLPSGSPSKDQYVLSPQEMYELGKIAFNKQNWQEAEKYLSQLLTSTNWRVRDEVLKELAPMMVDIYLQLDKPHEVVQYFEILKVKWPDFEIPFEKILKIAACYERMGEYERSFLIFRATLESRFVADSNVAGFLDDQKEFLRSVEVMNRLLAEYPPEPYTAAARYALAQRIYAKSGEDDPRLRRARINRIHLVHLAWEMLDRFLTAFSEDPAADQAAFAAANALLDGRFYEQAAASAARYAQRYPKSPLVDSFWYMIGYCQYAMGQYQQAIDMCKKVAETKRTDPATGRTVESPNKWQALYILGQIYHSLGQPVQAIQYYGMVAQRFSDAREAIEYFTRKAIEIPEVTTIPPGKPVTVPLHFRNLATCEVRAYRVDLFKFALLKRDLAGITEINLAGIRPEYEETLTLGDGRDYRDRELALKLPFQKEGAYLVVCRGESLYTSGMVVVSPLTLEVQEDPSSGRVRVTIKDSSGNFVKGVEVKVIGSRNGDFVSGETDLRGVFVADGIRGTVTVIARYQGDKYAFYRGKVELLPEALPAAQAPQGAPVPGRTGKPGELPRRRPEDELLRGLRESNQLFQQQQIENLQRMYRENRKGVEASQAF</sequence>
<feature type="repeat" description="TPR" evidence="2">
    <location>
        <begin position="440"/>
        <end position="473"/>
    </location>
</feature>
<evidence type="ECO:0000313" key="7">
    <source>
        <dbReference type="Proteomes" id="UP000215086"/>
    </source>
</evidence>
<reference evidence="6 7" key="1">
    <citation type="journal article" name="Front. Microbiol.">
        <title>Sugar Metabolism of the First Thermophilic Planctomycete Thermogutta terrifontis: Comparative Genomic and Transcriptomic Approaches.</title>
        <authorList>
            <person name="Elcheninov A.G."/>
            <person name="Menzel P."/>
            <person name="Gudbergsdottir S.R."/>
            <person name="Slesarev A.I."/>
            <person name="Kadnikov V.V."/>
            <person name="Krogh A."/>
            <person name="Bonch-Osmolovskaya E.A."/>
            <person name="Peng X."/>
            <person name="Kublanov I.V."/>
        </authorList>
    </citation>
    <scope>NUCLEOTIDE SEQUENCE [LARGE SCALE GENOMIC DNA]</scope>
    <source>
        <strain evidence="6 7">R1</strain>
    </source>
</reference>
<dbReference type="Pfam" id="PF13432">
    <property type="entry name" value="TPR_16"/>
    <property type="match status" value="4"/>
</dbReference>
<keyword evidence="7" id="KW-1185">Reference proteome</keyword>
<dbReference type="GO" id="GO:0004866">
    <property type="term" value="F:endopeptidase inhibitor activity"/>
    <property type="evidence" value="ECO:0007669"/>
    <property type="project" value="InterPro"/>
</dbReference>
<name>A0A286RAM6_9BACT</name>
<dbReference type="InterPro" id="IPR002890">
    <property type="entry name" value="MG2"/>
</dbReference>
<dbReference type="Pfam" id="PF00207">
    <property type="entry name" value="A2M"/>
    <property type="match status" value="1"/>
</dbReference>
<feature type="region of interest" description="Disordered" evidence="3">
    <location>
        <begin position="2727"/>
        <end position="2753"/>
    </location>
</feature>
<dbReference type="EMBL" id="CP018477">
    <property type="protein sequence ID" value="ASV73009.1"/>
    <property type="molecule type" value="Genomic_DNA"/>
</dbReference>
<evidence type="ECO:0000259" key="5">
    <source>
        <dbReference type="SMART" id="SM01360"/>
    </source>
</evidence>
<evidence type="ECO:0000256" key="3">
    <source>
        <dbReference type="SAM" id="MobiDB-lite"/>
    </source>
</evidence>
<keyword evidence="2" id="KW-0802">TPR repeat</keyword>
<dbReference type="InterPro" id="IPR051802">
    <property type="entry name" value="YfhM-like"/>
</dbReference>
<dbReference type="SMART" id="SM01360">
    <property type="entry name" value="A2M"/>
    <property type="match status" value="1"/>
</dbReference>
<organism evidence="6 7">
    <name type="scientific">Thermogutta terrifontis</name>
    <dbReference type="NCBI Taxonomy" id="1331910"/>
    <lineage>
        <taxon>Bacteria</taxon>
        <taxon>Pseudomonadati</taxon>
        <taxon>Planctomycetota</taxon>
        <taxon>Planctomycetia</taxon>
        <taxon>Pirellulales</taxon>
        <taxon>Thermoguttaceae</taxon>
        <taxon>Thermogutta</taxon>
    </lineage>
</organism>
<protein>
    <submittedName>
        <fullName evidence="6">UPF0192 protein all5100</fullName>
    </submittedName>
</protein>
<dbReference type="InterPro" id="IPR011625">
    <property type="entry name" value="A2M_N_BRD"/>
</dbReference>
<dbReference type="SMART" id="SM01359">
    <property type="entry name" value="A2M_N_2"/>
    <property type="match status" value="1"/>
</dbReference>
<dbReference type="RefSeq" id="WP_095413752.1">
    <property type="nucleotide sequence ID" value="NZ_CP018477.1"/>
</dbReference>
<dbReference type="InterPro" id="IPR011990">
    <property type="entry name" value="TPR-like_helical_dom_sf"/>
</dbReference>
<evidence type="ECO:0000259" key="4">
    <source>
        <dbReference type="SMART" id="SM01359"/>
    </source>
</evidence>
<dbReference type="Gene3D" id="1.50.10.20">
    <property type="match status" value="1"/>
</dbReference>
<dbReference type="PROSITE" id="PS50005">
    <property type="entry name" value="TPR"/>
    <property type="match status" value="3"/>
</dbReference>
<dbReference type="SMART" id="SM00028">
    <property type="entry name" value="TPR"/>
    <property type="match status" value="9"/>
</dbReference>
<gene>
    <name evidence="6" type="ORF">THTE_0407</name>
</gene>
<dbReference type="Pfam" id="PF13174">
    <property type="entry name" value="TPR_6"/>
    <property type="match status" value="1"/>
</dbReference>
<dbReference type="InterPro" id="IPR019734">
    <property type="entry name" value="TPR_rpt"/>
</dbReference>
<dbReference type="Gene3D" id="1.25.40.10">
    <property type="entry name" value="Tetratricopeptide repeat domain"/>
    <property type="match status" value="6"/>
</dbReference>